<name>A0AAQ3L4F7_9LILI</name>
<dbReference type="Proteomes" id="UP001327560">
    <property type="component" value="Chromosome 9"/>
</dbReference>
<keyword evidence="3" id="KW-1185">Reference proteome</keyword>
<proteinExistence type="predicted"/>
<feature type="compositionally biased region" description="Gly residues" evidence="1">
    <location>
        <begin position="94"/>
        <end position="104"/>
    </location>
</feature>
<reference evidence="2 3" key="1">
    <citation type="submission" date="2023-10" db="EMBL/GenBank/DDBJ databases">
        <title>Chromosome-scale genome assembly provides insights into flower coloration mechanisms of Canna indica.</title>
        <authorList>
            <person name="Li C."/>
        </authorList>
    </citation>
    <scope>NUCLEOTIDE SEQUENCE [LARGE SCALE GENOMIC DNA]</scope>
    <source>
        <tissue evidence="2">Flower</tissue>
    </source>
</reference>
<sequence>MHKQDSSLDEGELEAAFAKIPRLGLRNGVEKPYGERQGEGERSLAGEDERFGWRRNREEDGVRVLGRRGGGQEEEEARGRCRAAVERAATIAGRGGVAGGGRGAVAGSSMGAGDEQRRLKGTLKGGEEDKIGKGTRGRKFWEGNGRRRGIKFYAMTIFRRRK</sequence>
<dbReference type="AlphaFoldDB" id="A0AAQ3L4F7"/>
<dbReference type="EMBL" id="CP136898">
    <property type="protein sequence ID" value="WOL20463.1"/>
    <property type="molecule type" value="Genomic_DNA"/>
</dbReference>
<feature type="region of interest" description="Disordered" evidence="1">
    <location>
        <begin position="19"/>
        <end position="78"/>
    </location>
</feature>
<feature type="compositionally biased region" description="Basic and acidic residues" evidence="1">
    <location>
        <begin position="28"/>
        <end position="62"/>
    </location>
</feature>
<evidence type="ECO:0000313" key="2">
    <source>
        <dbReference type="EMBL" id="WOL20463.1"/>
    </source>
</evidence>
<feature type="region of interest" description="Disordered" evidence="1">
    <location>
        <begin position="94"/>
        <end position="140"/>
    </location>
</feature>
<gene>
    <name evidence="2" type="ORF">Cni_G29268</name>
</gene>
<protein>
    <submittedName>
        <fullName evidence="2">Uncharacterized protein</fullName>
    </submittedName>
</protein>
<organism evidence="2 3">
    <name type="scientific">Canna indica</name>
    <name type="common">Indian-shot</name>
    <dbReference type="NCBI Taxonomy" id="4628"/>
    <lineage>
        <taxon>Eukaryota</taxon>
        <taxon>Viridiplantae</taxon>
        <taxon>Streptophyta</taxon>
        <taxon>Embryophyta</taxon>
        <taxon>Tracheophyta</taxon>
        <taxon>Spermatophyta</taxon>
        <taxon>Magnoliopsida</taxon>
        <taxon>Liliopsida</taxon>
        <taxon>Zingiberales</taxon>
        <taxon>Cannaceae</taxon>
        <taxon>Canna</taxon>
    </lineage>
</organism>
<evidence type="ECO:0000313" key="3">
    <source>
        <dbReference type="Proteomes" id="UP001327560"/>
    </source>
</evidence>
<accession>A0AAQ3L4F7</accession>
<evidence type="ECO:0000256" key="1">
    <source>
        <dbReference type="SAM" id="MobiDB-lite"/>
    </source>
</evidence>